<dbReference type="PROSITE" id="PS00333">
    <property type="entry name" value="DNA_LIGASE_A2"/>
    <property type="match status" value="1"/>
</dbReference>
<keyword evidence="16" id="KW-1185">Reference proteome</keyword>
<evidence type="ECO:0000256" key="8">
    <source>
        <dbReference type="ARBA" id="ARBA00023172"/>
    </source>
</evidence>
<keyword evidence="5 12" id="KW-0547">Nucleotide-binding</keyword>
<dbReference type="SUPFAM" id="SSF50249">
    <property type="entry name" value="Nucleic acid-binding proteins"/>
    <property type="match status" value="1"/>
</dbReference>
<keyword evidence="3" id="KW-0132">Cell division</keyword>
<keyword evidence="8 12" id="KW-0233">DNA recombination</keyword>
<dbReference type="GO" id="GO:0006260">
    <property type="term" value="P:DNA replication"/>
    <property type="evidence" value="ECO:0007669"/>
    <property type="project" value="UniProtKB-KW"/>
</dbReference>
<evidence type="ECO:0000313" key="16">
    <source>
        <dbReference type="Proteomes" id="UP000295210"/>
    </source>
</evidence>
<evidence type="ECO:0000256" key="7">
    <source>
        <dbReference type="ARBA" id="ARBA00022840"/>
    </source>
</evidence>
<evidence type="ECO:0000256" key="1">
    <source>
        <dbReference type="ARBA" id="ARBA00007572"/>
    </source>
</evidence>
<dbReference type="SUPFAM" id="SSF56091">
    <property type="entry name" value="DNA ligase/mRNA capping enzyme, catalytic domain"/>
    <property type="match status" value="1"/>
</dbReference>
<reference evidence="15 16" key="1">
    <citation type="submission" date="2019-03" db="EMBL/GenBank/DDBJ databases">
        <title>Genomic Encyclopedia of Type Strains, Phase IV (KMG-IV): sequencing the most valuable type-strain genomes for metagenomic binning, comparative biology and taxonomic classification.</title>
        <authorList>
            <person name="Goeker M."/>
        </authorList>
    </citation>
    <scope>NUCLEOTIDE SEQUENCE [LARGE SCALE GENOMIC DNA]</scope>
    <source>
        <strain evidence="15 16">DSM 103428</strain>
    </source>
</reference>
<gene>
    <name evidence="15" type="ORF">C7378_0088</name>
</gene>
<dbReference type="NCBIfam" id="TIGR00574">
    <property type="entry name" value="dnl1"/>
    <property type="match status" value="1"/>
</dbReference>
<organism evidence="15 16">
    <name type="scientific">Acidipila rosea</name>
    <dbReference type="NCBI Taxonomy" id="768535"/>
    <lineage>
        <taxon>Bacteria</taxon>
        <taxon>Pseudomonadati</taxon>
        <taxon>Acidobacteriota</taxon>
        <taxon>Terriglobia</taxon>
        <taxon>Terriglobales</taxon>
        <taxon>Acidobacteriaceae</taxon>
        <taxon>Acidipila</taxon>
    </lineage>
</organism>
<dbReference type="InterPro" id="IPR016059">
    <property type="entry name" value="DNA_ligase_ATP-dep_CS"/>
</dbReference>
<keyword evidence="4" id="KW-0235">DNA replication</keyword>
<keyword evidence="10" id="KW-0131">Cell cycle</keyword>
<evidence type="ECO:0000256" key="4">
    <source>
        <dbReference type="ARBA" id="ARBA00022705"/>
    </source>
</evidence>
<keyword evidence="7 12" id="KW-0067">ATP-binding</keyword>
<dbReference type="PANTHER" id="PTHR45674:SF4">
    <property type="entry name" value="DNA LIGASE 1"/>
    <property type="match status" value="1"/>
</dbReference>
<dbReference type="InterPro" id="IPR012310">
    <property type="entry name" value="DNA_ligase_ATP-dep_cent"/>
</dbReference>
<feature type="domain" description="ATP-dependent DNA ligase family profile" evidence="14">
    <location>
        <begin position="335"/>
        <end position="487"/>
    </location>
</feature>
<accession>A0A4R1L9R3</accession>
<keyword evidence="2 12" id="KW-0436">Ligase</keyword>
<evidence type="ECO:0000256" key="9">
    <source>
        <dbReference type="ARBA" id="ARBA00023204"/>
    </source>
</evidence>
<dbReference type="SUPFAM" id="SSF117018">
    <property type="entry name" value="ATP-dependent DNA ligase DNA-binding domain"/>
    <property type="match status" value="1"/>
</dbReference>
<dbReference type="Gene3D" id="2.40.50.140">
    <property type="entry name" value="Nucleic acid-binding proteins"/>
    <property type="match status" value="1"/>
</dbReference>
<dbReference type="PROSITE" id="PS50160">
    <property type="entry name" value="DNA_LIGASE_A3"/>
    <property type="match status" value="1"/>
</dbReference>
<dbReference type="InterPro" id="IPR036599">
    <property type="entry name" value="DNA_ligase_N_sf"/>
</dbReference>
<evidence type="ECO:0000259" key="14">
    <source>
        <dbReference type="PROSITE" id="PS50160"/>
    </source>
</evidence>
<dbReference type="Pfam" id="PF01068">
    <property type="entry name" value="DNA_ligase_A_M"/>
    <property type="match status" value="1"/>
</dbReference>
<evidence type="ECO:0000256" key="2">
    <source>
        <dbReference type="ARBA" id="ARBA00022598"/>
    </source>
</evidence>
<sequence length="593" mass="64555">MSFDEFAQVCERLAETGKKLEKRALMAELLARLNTADAALAAIYLAGQPFAETDRRALNVGGALLTKAVAQLSGASDAALHAAYRRHGDLGSAAFDLLAAKTGGSLTLAGVEESFSALATARGPAAKLRLLLDLLQRATPLAAKYLIKLILGDMRTGVKQSLVEEAIAVASHAEVAAVRRALMVNGSLPEVVVMARAGTLADARMRLFHPLGFMLASPVDSVEEALARFSEAIAEPPEQEATLRHAQVEDKYDGMRAQLHCGDASQPGRVEIFSRNREDIGSSFPELIEAFSEAFAGIDEAVILDGEILAWSPRQQALPFSALQQRLGRKRVSAELRRQVPVVFMAFDLLYAGDALLLDQPLHARRQRLAHIVARAAASTGKPSPRAQGMLFASAEEPHFPRLLLAPATRLESKEQLDRAYHEARARGNEGVMLKAADSLYQPGRRGLAWLKLKRQLATLDVVVTGVEFGHGRRAGVLSDYTFAVRDGDELKNVGKAYSGLTDAEINDLTLFFKQHTLEEFGGFRTVEPLLVLEVAFNNVMRSSRHASGFALRFPRILRLRQDKPVSEIDTLARVEEIYASQPDKPQEEATAG</sequence>
<dbReference type="OrthoDB" id="9767858at2"/>
<evidence type="ECO:0000256" key="12">
    <source>
        <dbReference type="RuleBase" id="RU000617"/>
    </source>
</evidence>
<dbReference type="InterPro" id="IPR012309">
    <property type="entry name" value="DNA_ligase_ATP-dep_C"/>
</dbReference>
<keyword evidence="9 12" id="KW-0234">DNA repair</keyword>
<dbReference type="Proteomes" id="UP000295210">
    <property type="component" value="Unassembled WGS sequence"/>
</dbReference>
<dbReference type="GO" id="GO:0051301">
    <property type="term" value="P:cell division"/>
    <property type="evidence" value="ECO:0007669"/>
    <property type="project" value="UniProtKB-KW"/>
</dbReference>
<protein>
    <recommendedName>
        <fullName evidence="12">DNA ligase</fullName>
        <ecNumber evidence="12">6.5.1.1</ecNumber>
    </recommendedName>
</protein>
<evidence type="ECO:0000256" key="10">
    <source>
        <dbReference type="ARBA" id="ARBA00023306"/>
    </source>
</evidence>
<evidence type="ECO:0000256" key="6">
    <source>
        <dbReference type="ARBA" id="ARBA00022763"/>
    </source>
</evidence>
<keyword evidence="6 12" id="KW-0227">DNA damage</keyword>
<dbReference type="PANTHER" id="PTHR45674">
    <property type="entry name" value="DNA LIGASE 1/3 FAMILY MEMBER"/>
    <property type="match status" value="1"/>
</dbReference>
<dbReference type="AlphaFoldDB" id="A0A4R1L9R3"/>
<comment type="catalytic activity">
    <reaction evidence="11 12">
        <text>ATP + (deoxyribonucleotide)n-3'-hydroxyl + 5'-phospho-(deoxyribonucleotide)m = (deoxyribonucleotide)n+m + AMP + diphosphate.</text>
        <dbReference type="EC" id="6.5.1.1"/>
    </reaction>
</comment>
<dbReference type="GO" id="GO:0003677">
    <property type="term" value="F:DNA binding"/>
    <property type="evidence" value="ECO:0007669"/>
    <property type="project" value="InterPro"/>
</dbReference>
<dbReference type="GO" id="GO:0071897">
    <property type="term" value="P:DNA biosynthetic process"/>
    <property type="evidence" value="ECO:0007669"/>
    <property type="project" value="InterPro"/>
</dbReference>
<dbReference type="Pfam" id="PF04675">
    <property type="entry name" value="DNA_ligase_A_N"/>
    <property type="match status" value="1"/>
</dbReference>
<dbReference type="Gene3D" id="1.10.3260.10">
    <property type="entry name" value="DNA ligase, ATP-dependent, N-terminal domain"/>
    <property type="match status" value="1"/>
</dbReference>
<dbReference type="PROSITE" id="PS00697">
    <property type="entry name" value="DNA_LIGASE_A1"/>
    <property type="match status" value="1"/>
</dbReference>
<dbReference type="Pfam" id="PF04679">
    <property type="entry name" value="DNA_ligase_A_C"/>
    <property type="match status" value="1"/>
</dbReference>
<dbReference type="CDD" id="cd07972">
    <property type="entry name" value="OBF_DNA_ligase_Arch_LigB"/>
    <property type="match status" value="1"/>
</dbReference>
<proteinExistence type="inferred from homology"/>
<dbReference type="InterPro" id="IPR050191">
    <property type="entry name" value="ATP-dep_DNA_ligase"/>
</dbReference>
<dbReference type="InterPro" id="IPR012308">
    <property type="entry name" value="DNA_ligase_ATP-dep_N"/>
</dbReference>
<evidence type="ECO:0000256" key="3">
    <source>
        <dbReference type="ARBA" id="ARBA00022618"/>
    </source>
</evidence>
<dbReference type="EMBL" id="SMGK01000001">
    <property type="protein sequence ID" value="TCK75108.1"/>
    <property type="molecule type" value="Genomic_DNA"/>
</dbReference>
<dbReference type="InterPro" id="IPR012340">
    <property type="entry name" value="NA-bd_OB-fold"/>
</dbReference>
<comment type="caution">
    <text evidence="15">The sequence shown here is derived from an EMBL/GenBank/DDBJ whole genome shotgun (WGS) entry which is preliminary data.</text>
</comment>
<dbReference type="EC" id="6.5.1.1" evidence="12"/>
<comment type="similarity">
    <text evidence="1 13">Belongs to the ATP-dependent DNA ligase family.</text>
</comment>
<evidence type="ECO:0000256" key="5">
    <source>
        <dbReference type="ARBA" id="ARBA00022741"/>
    </source>
</evidence>
<evidence type="ECO:0000313" key="15">
    <source>
        <dbReference type="EMBL" id="TCK75108.1"/>
    </source>
</evidence>
<name>A0A4R1L9R3_9BACT</name>
<dbReference type="Gene3D" id="3.30.470.30">
    <property type="entry name" value="DNA ligase/mRNA capping enzyme"/>
    <property type="match status" value="1"/>
</dbReference>
<dbReference type="GO" id="GO:0006281">
    <property type="term" value="P:DNA repair"/>
    <property type="evidence" value="ECO:0007669"/>
    <property type="project" value="UniProtKB-KW"/>
</dbReference>
<evidence type="ECO:0000256" key="11">
    <source>
        <dbReference type="ARBA" id="ARBA00034003"/>
    </source>
</evidence>
<dbReference type="GO" id="GO:0006310">
    <property type="term" value="P:DNA recombination"/>
    <property type="evidence" value="ECO:0007669"/>
    <property type="project" value="UniProtKB-KW"/>
</dbReference>
<dbReference type="RefSeq" id="WP_131990625.1">
    <property type="nucleotide sequence ID" value="NZ_SMGK01000001.1"/>
</dbReference>
<dbReference type="GO" id="GO:0003910">
    <property type="term" value="F:DNA ligase (ATP) activity"/>
    <property type="evidence" value="ECO:0007669"/>
    <property type="project" value="UniProtKB-EC"/>
</dbReference>
<dbReference type="InterPro" id="IPR000977">
    <property type="entry name" value="DNA_ligase_ATP-dep"/>
</dbReference>
<evidence type="ECO:0000256" key="13">
    <source>
        <dbReference type="RuleBase" id="RU004196"/>
    </source>
</evidence>
<dbReference type="GO" id="GO:0005524">
    <property type="term" value="F:ATP binding"/>
    <property type="evidence" value="ECO:0007669"/>
    <property type="project" value="UniProtKB-KW"/>
</dbReference>
<dbReference type="CDD" id="cd07898">
    <property type="entry name" value="Adenylation_DNA_ligase"/>
    <property type="match status" value="1"/>
</dbReference>